<keyword evidence="1" id="KW-0472">Membrane</keyword>
<proteinExistence type="predicted"/>
<evidence type="ECO:0000256" key="1">
    <source>
        <dbReference type="SAM" id="Phobius"/>
    </source>
</evidence>
<sequence>MLKETYKILFEKYLNYYFYNVHKNNEEKSRNSANSIIKNISSILLLITLNLVLVSLINLVFGIKIRLNNVTIKLFFLTVNGILYIIYSQWFNSKTIEWSESININTEIKKNYIMLYSIASTIFMFTTLILIAIFFPNLFV</sequence>
<evidence type="ECO:0000313" key="2">
    <source>
        <dbReference type="EMBL" id="EHO08967.1"/>
    </source>
</evidence>
<accession>A0AAV3F0X6</accession>
<feature type="transmembrane region" description="Helical" evidence="1">
    <location>
        <begin position="74"/>
        <end position="92"/>
    </location>
</feature>
<keyword evidence="1" id="KW-0812">Transmembrane</keyword>
<dbReference type="AlphaFoldDB" id="A0AAV3F0X6"/>
<reference evidence="2 3" key="1">
    <citation type="submission" date="2011-11" db="EMBL/GenBank/DDBJ databases">
        <title>The Genome Sequence of Myroides odoratimimus CIP 101113.</title>
        <authorList>
            <person name="Earl A."/>
            <person name="Ward D."/>
            <person name="Feldgarden M."/>
            <person name="Gevers D."/>
            <person name="Huys G."/>
            <person name="Young S.K."/>
            <person name="Zeng Q."/>
            <person name="Gargeya S."/>
            <person name="Fitzgerald M."/>
            <person name="Haas B."/>
            <person name="Abouelleil A."/>
            <person name="Alvarado L."/>
            <person name="Arachchi H.M."/>
            <person name="Berlin A."/>
            <person name="Brown A."/>
            <person name="Chapman S.B."/>
            <person name="Chen Z."/>
            <person name="Dunbar C."/>
            <person name="Freedman E."/>
            <person name="Gearin G."/>
            <person name="Goldberg J."/>
            <person name="Griggs A."/>
            <person name="Gujja S."/>
            <person name="Heiman D."/>
            <person name="Howarth C."/>
            <person name="Larson L."/>
            <person name="Lui A."/>
            <person name="MacDonald P.J.P."/>
            <person name="Montmayeur A."/>
            <person name="Murphy C."/>
            <person name="Neiman D."/>
            <person name="Pearson M."/>
            <person name="Priest M."/>
            <person name="Roberts A."/>
            <person name="Saif S."/>
            <person name="Shea T."/>
            <person name="Shenoy N."/>
            <person name="Sisk P."/>
            <person name="Stolte C."/>
            <person name="Sykes S."/>
            <person name="Wortman J."/>
            <person name="Nusbaum C."/>
            <person name="Birren B."/>
        </authorList>
    </citation>
    <scope>NUCLEOTIDE SEQUENCE [LARGE SCALE GENOMIC DNA]</scope>
    <source>
        <strain evidence="2 3">CIP 101113</strain>
    </source>
</reference>
<dbReference type="Proteomes" id="UP000004834">
    <property type="component" value="Unassembled WGS sequence"/>
</dbReference>
<name>A0AAV3F0X6_9FLAO</name>
<evidence type="ECO:0000313" key="3">
    <source>
        <dbReference type="Proteomes" id="UP000004834"/>
    </source>
</evidence>
<gene>
    <name evidence="2" type="ORF">HMPREF9715_02573</name>
</gene>
<keyword evidence="1" id="KW-1133">Transmembrane helix</keyword>
<dbReference type="EMBL" id="AGEE01000035">
    <property type="protein sequence ID" value="EHO08967.1"/>
    <property type="molecule type" value="Genomic_DNA"/>
</dbReference>
<organism evidence="2 3">
    <name type="scientific">Myroides odoratimimus CIP 101113</name>
    <dbReference type="NCBI Taxonomy" id="883154"/>
    <lineage>
        <taxon>Bacteria</taxon>
        <taxon>Pseudomonadati</taxon>
        <taxon>Bacteroidota</taxon>
        <taxon>Flavobacteriia</taxon>
        <taxon>Flavobacteriales</taxon>
        <taxon>Flavobacteriaceae</taxon>
        <taxon>Myroides</taxon>
    </lineage>
</organism>
<feature type="transmembrane region" description="Helical" evidence="1">
    <location>
        <begin position="40"/>
        <end position="62"/>
    </location>
</feature>
<feature type="transmembrane region" description="Helical" evidence="1">
    <location>
        <begin position="112"/>
        <end position="135"/>
    </location>
</feature>
<protein>
    <submittedName>
        <fullName evidence="2">Uncharacterized protein</fullName>
    </submittedName>
</protein>
<comment type="caution">
    <text evidence="2">The sequence shown here is derived from an EMBL/GenBank/DDBJ whole genome shotgun (WGS) entry which is preliminary data.</text>
</comment>